<sequence>MQATVSEGNGQGPNSSSSSSNTTTAATTTNNPYATATNTTNTTNNNNSSNGNNHCTSPPPPKLPPAGSWASLKHNVLRWRGSRKLVLVIVAIALLLDNMLLTVVDRRNS</sequence>
<reference evidence="3" key="2">
    <citation type="submission" date="2022-08" db="UniProtKB">
        <authorList>
            <consortium name="EnsemblMetazoa"/>
        </authorList>
    </citation>
    <scope>IDENTIFICATION</scope>
    <source>
        <strain evidence="3">STECLA/ALBI9_A</strain>
    </source>
</reference>
<proteinExistence type="predicted"/>
<evidence type="ECO:0000313" key="4">
    <source>
        <dbReference type="Proteomes" id="UP000069272"/>
    </source>
</evidence>
<feature type="compositionally biased region" description="Low complexity" evidence="1">
    <location>
        <begin position="14"/>
        <end position="56"/>
    </location>
</feature>
<feature type="transmembrane region" description="Helical" evidence="2">
    <location>
        <begin position="85"/>
        <end position="104"/>
    </location>
</feature>
<dbReference type="STRING" id="7167.A0A182FQV9"/>
<evidence type="ECO:0000313" key="3">
    <source>
        <dbReference type="EnsemblMetazoa" id="AALB008930-PA"/>
    </source>
</evidence>
<evidence type="ECO:0000256" key="2">
    <source>
        <dbReference type="SAM" id="Phobius"/>
    </source>
</evidence>
<keyword evidence="2" id="KW-1133">Transmembrane helix</keyword>
<evidence type="ECO:0000256" key="1">
    <source>
        <dbReference type="SAM" id="MobiDB-lite"/>
    </source>
</evidence>
<keyword evidence="2" id="KW-0472">Membrane</keyword>
<accession>A0A182FQV9</accession>
<organism evidence="3 4">
    <name type="scientific">Anopheles albimanus</name>
    <name type="common">New world malaria mosquito</name>
    <dbReference type="NCBI Taxonomy" id="7167"/>
    <lineage>
        <taxon>Eukaryota</taxon>
        <taxon>Metazoa</taxon>
        <taxon>Ecdysozoa</taxon>
        <taxon>Arthropoda</taxon>
        <taxon>Hexapoda</taxon>
        <taxon>Insecta</taxon>
        <taxon>Pterygota</taxon>
        <taxon>Neoptera</taxon>
        <taxon>Endopterygota</taxon>
        <taxon>Diptera</taxon>
        <taxon>Nematocera</taxon>
        <taxon>Culicoidea</taxon>
        <taxon>Culicidae</taxon>
        <taxon>Anophelinae</taxon>
        <taxon>Anopheles</taxon>
    </lineage>
</organism>
<protein>
    <submittedName>
        <fullName evidence="3">Uncharacterized protein</fullName>
    </submittedName>
</protein>
<dbReference type="Proteomes" id="UP000069272">
    <property type="component" value="Chromosome 2R"/>
</dbReference>
<name>A0A182FQV9_ANOAL</name>
<keyword evidence="2" id="KW-0812">Transmembrane</keyword>
<reference evidence="3 4" key="1">
    <citation type="journal article" date="2017" name="G3 (Bethesda)">
        <title>The Physical Genome Mapping of Anopheles albimanus Corrected Scaffold Misassemblies and Identified Interarm Rearrangements in Genus Anopheles.</title>
        <authorList>
            <person name="Artemov G.N."/>
            <person name="Peery A.N."/>
            <person name="Jiang X."/>
            <person name="Tu Z."/>
            <person name="Stegniy V.N."/>
            <person name="Sharakhova M.V."/>
            <person name="Sharakhov I.V."/>
        </authorList>
    </citation>
    <scope>NUCLEOTIDE SEQUENCE [LARGE SCALE GENOMIC DNA]</scope>
    <source>
        <strain evidence="3 4">ALBI9_A</strain>
    </source>
</reference>
<feature type="region of interest" description="Disordered" evidence="1">
    <location>
        <begin position="1"/>
        <end position="67"/>
    </location>
</feature>
<keyword evidence="4" id="KW-1185">Reference proteome</keyword>
<dbReference type="EnsemblMetazoa" id="AALB008930-RA">
    <property type="protein sequence ID" value="AALB008930-PA"/>
    <property type="gene ID" value="AALB008930"/>
</dbReference>
<dbReference type="AlphaFoldDB" id="A0A182FQV9"/>